<feature type="signal peptide" evidence="1">
    <location>
        <begin position="1"/>
        <end position="31"/>
    </location>
</feature>
<comment type="caution">
    <text evidence="2">The sequence shown here is derived from an EMBL/GenBank/DDBJ whole genome shotgun (WGS) entry which is preliminary data.</text>
</comment>
<protein>
    <submittedName>
        <fullName evidence="2">Uncharacterized protein</fullName>
    </submittedName>
</protein>
<proteinExistence type="predicted"/>
<dbReference type="EMBL" id="JABBWD010000030">
    <property type="protein sequence ID" value="KAG1775881.1"/>
    <property type="molecule type" value="Genomic_DNA"/>
</dbReference>
<accession>A0A9P6ZSV3</accession>
<keyword evidence="1" id="KW-0732">Signal</keyword>
<dbReference type="Proteomes" id="UP000714275">
    <property type="component" value="Unassembled WGS sequence"/>
</dbReference>
<sequence length="138" mass="15061">MSKTLAGGLRAVIMSTRGIFLLASMSTPVSASPYSPFPIYHQHSCSTSSYSTSNPCSALPALSVASALLPPPPTLRTSQPFPFLHPQALSFHMPYRPVLQRSADDGDLFPDELKEPLSHVDDLLDMPFSWTNHLTTTF</sequence>
<dbReference type="AlphaFoldDB" id="A0A9P6ZSV3"/>
<keyword evidence="3" id="KW-1185">Reference proteome</keyword>
<evidence type="ECO:0000313" key="2">
    <source>
        <dbReference type="EMBL" id="KAG1775881.1"/>
    </source>
</evidence>
<name>A0A9P6ZSV3_9AGAM</name>
<evidence type="ECO:0000313" key="3">
    <source>
        <dbReference type="Proteomes" id="UP000714275"/>
    </source>
</evidence>
<organism evidence="2 3">
    <name type="scientific">Suillus placidus</name>
    <dbReference type="NCBI Taxonomy" id="48579"/>
    <lineage>
        <taxon>Eukaryota</taxon>
        <taxon>Fungi</taxon>
        <taxon>Dikarya</taxon>
        <taxon>Basidiomycota</taxon>
        <taxon>Agaricomycotina</taxon>
        <taxon>Agaricomycetes</taxon>
        <taxon>Agaricomycetidae</taxon>
        <taxon>Boletales</taxon>
        <taxon>Suillineae</taxon>
        <taxon>Suillaceae</taxon>
        <taxon>Suillus</taxon>
    </lineage>
</organism>
<reference evidence="2" key="1">
    <citation type="journal article" date="2020" name="New Phytol.">
        <title>Comparative genomics reveals dynamic genome evolution in host specialist ectomycorrhizal fungi.</title>
        <authorList>
            <person name="Lofgren L.A."/>
            <person name="Nguyen N.H."/>
            <person name="Vilgalys R."/>
            <person name="Ruytinx J."/>
            <person name="Liao H.L."/>
            <person name="Branco S."/>
            <person name="Kuo A."/>
            <person name="LaButti K."/>
            <person name="Lipzen A."/>
            <person name="Andreopoulos W."/>
            <person name="Pangilinan J."/>
            <person name="Riley R."/>
            <person name="Hundley H."/>
            <person name="Na H."/>
            <person name="Barry K."/>
            <person name="Grigoriev I.V."/>
            <person name="Stajich J.E."/>
            <person name="Kennedy P.G."/>
        </authorList>
    </citation>
    <scope>NUCLEOTIDE SEQUENCE</scope>
    <source>
        <strain evidence="2">DOB743</strain>
    </source>
</reference>
<feature type="chain" id="PRO_5040121241" evidence="1">
    <location>
        <begin position="32"/>
        <end position="138"/>
    </location>
</feature>
<gene>
    <name evidence="2" type="ORF">EV702DRAFT_1233269</name>
</gene>
<evidence type="ECO:0000256" key="1">
    <source>
        <dbReference type="SAM" id="SignalP"/>
    </source>
</evidence>